<dbReference type="AlphaFoldDB" id="H6L3C4"/>
<evidence type="ECO:0000313" key="3">
    <source>
        <dbReference type="EMBL" id="AFC23771.1"/>
    </source>
</evidence>
<gene>
    <name evidence="3" type="ordered locus">SGRA_1036</name>
</gene>
<keyword evidence="2" id="KW-1133">Transmembrane helix</keyword>
<evidence type="ECO:0008006" key="5">
    <source>
        <dbReference type="Google" id="ProtNLM"/>
    </source>
</evidence>
<dbReference type="STRING" id="984262.SGRA_1036"/>
<accession>H6L3C4</accession>
<evidence type="ECO:0000256" key="2">
    <source>
        <dbReference type="SAM" id="Phobius"/>
    </source>
</evidence>
<proteinExistence type="predicted"/>
<evidence type="ECO:0000256" key="1">
    <source>
        <dbReference type="SAM" id="MobiDB-lite"/>
    </source>
</evidence>
<dbReference type="RefSeq" id="WP_015691420.1">
    <property type="nucleotide sequence ID" value="NC_016940.1"/>
</dbReference>
<sequence length="446" mass="50239">MKQFYEQDDDFIRSQLEGHQFEMPPAAWEDMDKRLDQIQLTGAKGSSAWSNWLVMGAFVLASGAGVLAYQYCLPFLGMQKKMAQKEALLEKAAEPQLIQLEERAAIASAETEEVLPLARASNTPPPPPPHKTTKEKVVASPAPKAQEVVLLEEEQNTTEKGQNKHPEVKQTILPTRYVFSASSKAKAEQLREIQRLENLSFLEKGSFQQQLRHSQKTTIDTPMIVLDRYRKGGKKLQLSASLGLNAQGKALGVQAGIQLSKELDAQFSLEAGLQYKNMQRLGSQSETARLEWNGELQEEQIQAIKRLEFLELPVLLNYKLWPKHQLQMGAKVSYLLPVQMTNGQRTADDLGFNSWSSAAVLGYHYQLNEQLKLGVQCNLAFANLAKNSRQKAHQASQEVSAQLLEEDKLPQDECLLPEQNGNELELSRLPHKLYNNDLSIQLQYQF</sequence>
<reference evidence="3 4" key="1">
    <citation type="journal article" date="2012" name="Stand. Genomic Sci.">
        <title>Complete genome sequencing and analysis of Saprospira grandis str. Lewin, a predatory marine bacterium.</title>
        <authorList>
            <person name="Saw J.H."/>
            <person name="Yuryev A."/>
            <person name="Kanbe M."/>
            <person name="Hou S."/>
            <person name="Young A.G."/>
            <person name="Aizawa S."/>
            <person name="Alam M."/>
        </authorList>
    </citation>
    <scope>NUCLEOTIDE SEQUENCE [LARGE SCALE GENOMIC DNA]</scope>
    <source>
        <strain evidence="3 4">Lewin</strain>
    </source>
</reference>
<dbReference type="KEGG" id="sgn:SGRA_1036"/>
<evidence type="ECO:0000313" key="4">
    <source>
        <dbReference type="Proteomes" id="UP000007519"/>
    </source>
</evidence>
<dbReference type="EMBL" id="CP002831">
    <property type="protein sequence ID" value="AFC23771.1"/>
    <property type="molecule type" value="Genomic_DNA"/>
</dbReference>
<dbReference type="HOGENOM" id="CLU_613781_0_0_10"/>
<dbReference type="Proteomes" id="UP000007519">
    <property type="component" value="Chromosome"/>
</dbReference>
<keyword evidence="2" id="KW-0472">Membrane</keyword>
<feature type="region of interest" description="Disordered" evidence="1">
    <location>
        <begin position="117"/>
        <end position="139"/>
    </location>
</feature>
<organism evidence="3 4">
    <name type="scientific">Saprospira grandis (strain Lewin)</name>
    <dbReference type="NCBI Taxonomy" id="984262"/>
    <lineage>
        <taxon>Bacteria</taxon>
        <taxon>Pseudomonadati</taxon>
        <taxon>Bacteroidota</taxon>
        <taxon>Saprospiria</taxon>
        <taxon>Saprospirales</taxon>
        <taxon>Saprospiraceae</taxon>
        <taxon>Saprospira</taxon>
    </lineage>
</organism>
<feature type="transmembrane region" description="Helical" evidence="2">
    <location>
        <begin position="52"/>
        <end position="72"/>
    </location>
</feature>
<keyword evidence="4" id="KW-1185">Reference proteome</keyword>
<protein>
    <recommendedName>
        <fullName evidence="5">Outer membrane protein beta-barrel domain-containing protein</fullName>
    </recommendedName>
</protein>
<dbReference type="OrthoDB" id="1523584at2"/>
<keyword evidence="2" id="KW-0812">Transmembrane</keyword>
<name>H6L3C4_SAPGL</name>